<sequence length="90" mass="10159">MLGVFILLLFLTTLLDAEMAVKPRKAVEMQSKDGGLYQSAGNPDDGLREPIDWRNEAIKQKREASSADNKKNNKPYGDYADYGDYPLTQY</sequence>
<feature type="signal peptide" evidence="2">
    <location>
        <begin position="1"/>
        <end position="17"/>
    </location>
</feature>
<feature type="compositionally biased region" description="Basic and acidic residues" evidence="1">
    <location>
        <begin position="45"/>
        <end position="71"/>
    </location>
</feature>
<protein>
    <submittedName>
        <fullName evidence="3">Uncharacterized protein</fullName>
    </submittedName>
</protein>
<feature type="region of interest" description="Disordered" evidence="1">
    <location>
        <begin position="28"/>
        <end position="90"/>
    </location>
</feature>
<proteinExistence type="evidence at transcript level"/>
<dbReference type="EMBL" id="KT754876">
    <property type="protein sequence ID" value="ALS04710.1"/>
    <property type="molecule type" value="mRNA"/>
</dbReference>
<name>A0A0U2V919_9MAXI</name>
<feature type="chain" id="PRO_5006832891" evidence="2">
    <location>
        <begin position="18"/>
        <end position="90"/>
    </location>
</feature>
<evidence type="ECO:0000313" key="3">
    <source>
        <dbReference type="EMBL" id="ALS04710.1"/>
    </source>
</evidence>
<dbReference type="AlphaFoldDB" id="A0A0U2V919"/>
<evidence type="ECO:0000256" key="1">
    <source>
        <dbReference type="SAM" id="MobiDB-lite"/>
    </source>
</evidence>
<accession>A0A0U2V919</accession>
<reference evidence="3" key="1">
    <citation type="journal article" date="2015" name="Sci. Rep.">
        <title>Spliced leader RNA trans-splicing discovered in copepods.</title>
        <authorList>
            <person name="Yang F."/>
            <person name="Xu D."/>
            <person name="Zhuang Y."/>
            <person name="Yi X."/>
            <person name="Huang Y."/>
            <person name="Chen H."/>
            <person name="Lin S."/>
            <person name="Campbell D.A."/>
            <person name="Sturm N.R."/>
            <person name="Liu G."/>
            <person name="Zhang H."/>
        </authorList>
    </citation>
    <scope>NUCLEOTIDE SEQUENCE</scope>
</reference>
<feature type="compositionally biased region" description="Low complexity" evidence="1">
    <location>
        <begin position="76"/>
        <end position="90"/>
    </location>
</feature>
<evidence type="ECO:0000256" key="2">
    <source>
        <dbReference type="SAM" id="SignalP"/>
    </source>
</evidence>
<organism evidence="3">
    <name type="scientific">Pseudodiaptomus poplesia</name>
    <dbReference type="NCBI Taxonomy" id="213370"/>
    <lineage>
        <taxon>Eukaryota</taxon>
        <taxon>Metazoa</taxon>
        <taxon>Ecdysozoa</taxon>
        <taxon>Arthropoda</taxon>
        <taxon>Crustacea</taxon>
        <taxon>Multicrustacea</taxon>
        <taxon>Hexanauplia</taxon>
        <taxon>Copepoda</taxon>
        <taxon>Calanoida</taxon>
        <taxon>Pseudodiaptomidae</taxon>
        <taxon>Pseudodiaptomus</taxon>
    </lineage>
</organism>
<keyword evidence="2" id="KW-0732">Signal</keyword>